<dbReference type="Pfam" id="PF03567">
    <property type="entry name" value="Sulfotransfer_2"/>
    <property type="match status" value="1"/>
</dbReference>
<evidence type="ECO:0000313" key="8">
    <source>
        <dbReference type="EMBL" id="MDV2080242.1"/>
    </source>
</evidence>
<gene>
    <name evidence="8" type="ORF">RYS15_16260</name>
</gene>
<comment type="caution">
    <text evidence="8">The sequence shown here is derived from an EMBL/GenBank/DDBJ whole genome shotgun (WGS) entry which is preliminary data.</text>
</comment>
<proteinExistence type="predicted"/>
<evidence type="ECO:0000256" key="5">
    <source>
        <dbReference type="ARBA" id="ARBA00023034"/>
    </source>
</evidence>
<keyword evidence="5" id="KW-0333">Golgi apparatus</keyword>
<dbReference type="PANTHER" id="PTHR12137:SF54">
    <property type="entry name" value="CARBOHYDRATE SULFOTRANSFERASE"/>
    <property type="match status" value="1"/>
</dbReference>
<dbReference type="EMBL" id="JAWIIJ010000012">
    <property type="protein sequence ID" value="MDV2080242.1"/>
    <property type="molecule type" value="Genomic_DNA"/>
</dbReference>
<evidence type="ECO:0000256" key="1">
    <source>
        <dbReference type="ARBA" id="ARBA00004323"/>
    </source>
</evidence>
<evidence type="ECO:0000256" key="2">
    <source>
        <dbReference type="ARBA" id="ARBA00022679"/>
    </source>
</evidence>
<accession>A0ABU3W119</accession>
<comment type="subcellular location">
    <subcellularLocation>
        <location evidence="1">Golgi apparatus membrane</location>
        <topology evidence="1">Single-pass type II membrane protein</topology>
    </subcellularLocation>
</comment>
<keyword evidence="2" id="KW-0808">Transferase</keyword>
<dbReference type="InterPro" id="IPR005331">
    <property type="entry name" value="Sulfotransferase"/>
</dbReference>
<dbReference type="Gene3D" id="3.40.50.300">
    <property type="entry name" value="P-loop containing nucleotide triphosphate hydrolases"/>
    <property type="match status" value="1"/>
</dbReference>
<dbReference type="RefSeq" id="WP_316974678.1">
    <property type="nucleotide sequence ID" value="NZ_JAWIIJ010000012.1"/>
</dbReference>
<evidence type="ECO:0000256" key="6">
    <source>
        <dbReference type="ARBA" id="ARBA00023136"/>
    </source>
</evidence>
<evidence type="ECO:0000256" key="7">
    <source>
        <dbReference type="ARBA" id="ARBA00023180"/>
    </source>
</evidence>
<evidence type="ECO:0000256" key="3">
    <source>
        <dbReference type="ARBA" id="ARBA00022692"/>
    </source>
</evidence>
<keyword evidence="4" id="KW-1133">Transmembrane helix</keyword>
<evidence type="ECO:0000313" key="9">
    <source>
        <dbReference type="Proteomes" id="UP001269819"/>
    </source>
</evidence>
<evidence type="ECO:0000256" key="4">
    <source>
        <dbReference type="ARBA" id="ARBA00022989"/>
    </source>
</evidence>
<keyword evidence="3" id="KW-0812">Transmembrane</keyword>
<organism evidence="8 9">
    <name type="scientific">Marinobacter xestospongiae</name>
    <dbReference type="NCBI Taxonomy" id="994319"/>
    <lineage>
        <taxon>Bacteria</taxon>
        <taxon>Pseudomonadati</taxon>
        <taxon>Pseudomonadota</taxon>
        <taxon>Gammaproteobacteria</taxon>
        <taxon>Pseudomonadales</taxon>
        <taxon>Marinobacteraceae</taxon>
        <taxon>Marinobacter</taxon>
    </lineage>
</organism>
<reference evidence="8 9" key="1">
    <citation type="submission" date="2023-10" db="EMBL/GenBank/DDBJ databases">
        <title>Characteristics and mechanism of a salt-tolerant marine origin heterotrophic nitrifying- aerobic denitrifying bacteria Marinobacter xestospongiae HN1.</title>
        <authorList>
            <person name="Qi R."/>
        </authorList>
    </citation>
    <scope>NUCLEOTIDE SEQUENCE [LARGE SCALE GENOMIC DNA]</scope>
    <source>
        <strain evidence="8 9">HN1</strain>
    </source>
</reference>
<dbReference type="SUPFAM" id="SSF52540">
    <property type="entry name" value="P-loop containing nucleoside triphosphate hydrolases"/>
    <property type="match status" value="1"/>
</dbReference>
<dbReference type="InterPro" id="IPR018011">
    <property type="entry name" value="Carb_sulfotrans_8-10"/>
</dbReference>
<keyword evidence="7" id="KW-0325">Glycoprotein</keyword>
<sequence>MTDRILKLKLQLKHWLRYRYHRRLRNSFRNQPFNERDMLFVHVPKAAGTAVIESLFGRSAGMGHTTAKKYLQIFGGAHFYSKYRFTFVRNPYDRLVSAYEYLCRGGNNSYDLMFKQRTMDRFSDFDDFVLNGLRHDPAVQNHVHFRRQTDFLYIGSSLAVDFVGRYENLDKDFSYLASIAGVSAALEQKNPSQRSRTVSDYYQNPEVRQAVREFYQSDFQALQYDDAAL</sequence>
<dbReference type="PANTHER" id="PTHR12137">
    <property type="entry name" value="CARBOHYDRATE SULFOTRANSFERASE"/>
    <property type="match status" value="1"/>
</dbReference>
<dbReference type="Proteomes" id="UP001269819">
    <property type="component" value="Unassembled WGS sequence"/>
</dbReference>
<dbReference type="InterPro" id="IPR027417">
    <property type="entry name" value="P-loop_NTPase"/>
</dbReference>
<protein>
    <submittedName>
        <fullName evidence="8">Sulfotransferase family 2 domain-containing protein</fullName>
    </submittedName>
</protein>
<keyword evidence="9" id="KW-1185">Reference proteome</keyword>
<keyword evidence="6" id="KW-0472">Membrane</keyword>
<name>A0ABU3W119_9GAMM</name>